<gene>
    <name evidence="1" type="primary">86</name>
    <name evidence="1" type="ORF">SEA_SILENTRX_86</name>
</gene>
<name>A0A8F3ECQ6_9CAUD</name>
<protein>
    <submittedName>
        <fullName evidence="1">Uncharacterized protein</fullName>
    </submittedName>
</protein>
<dbReference type="EMBL" id="MW862992">
    <property type="protein sequence ID" value="QWY82826.1"/>
    <property type="molecule type" value="Genomic_DNA"/>
</dbReference>
<dbReference type="KEGG" id="vg:77932344"/>
<sequence>MIRPIDEWEQNRRQWAVAVVAGDTMLGFEDWASRELPGHGMTIHYMHRRPVNWHGTNAPYRCGAMEGDKVAASTRPESVNCADCLALMGVGTPTRKQKPPYMNEKDDGVFVFHDVHIDGCVLEVVPQATGNVEITLEYDGEGHLFTLSHLDRADLLRALLHDFHYSPERGGPNDEN</sequence>
<keyword evidence="2" id="KW-1185">Reference proteome</keyword>
<dbReference type="Proteomes" id="UP000693725">
    <property type="component" value="Segment"/>
</dbReference>
<organism evidence="1 2">
    <name type="scientific">Arthrobacter phage SilentRX</name>
    <dbReference type="NCBI Taxonomy" id="2836091"/>
    <lineage>
        <taxon>Viruses</taxon>
        <taxon>Duplodnaviria</taxon>
        <taxon>Heunggongvirae</taxon>
        <taxon>Uroviricota</taxon>
        <taxon>Caudoviricetes</taxon>
        <taxon>Silentrexvirus</taxon>
        <taxon>Silentrexvirus silentrx</taxon>
    </lineage>
</organism>
<evidence type="ECO:0000313" key="1">
    <source>
        <dbReference type="EMBL" id="QWY82826.1"/>
    </source>
</evidence>
<dbReference type="GeneID" id="77932344"/>
<proteinExistence type="predicted"/>
<evidence type="ECO:0000313" key="2">
    <source>
        <dbReference type="Proteomes" id="UP000693725"/>
    </source>
</evidence>
<reference evidence="1" key="1">
    <citation type="submission" date="2021-04" db="EMBL/GenBank/DDBJ databases">
        <authorList>
            <person name="Edwards E.G."/>
            <person name="Siddiqui F.A."/>
            <person name="Anastasi R.E."/>
            <person name="Conroy D.J."/>
            <person name="Gerton T.J."/>
            <person name="Laizure I.E."/>
            <person name="Reynolds J.D."/>
            <person name="Ulker M."/>
            <person name="Ouellette S.K."/>
            <person name="Duggan K.O."/>
            <person name="Johnson K.C."/>
            <person name="MacLea K.S."/>
            <person name="Garlena R.A."/>
            <person name="Russell D.A."/>
            <person name="Jacobs-Sera D."/>
            <person name="Hatfull G.F."/>
        </authorList>
    </citation>
    <scope>NUCLEOTIDE SEQUENCE</scope>
</reference>
<dbReference type="RefSeq" id="YP_010656467.1">
    <property type="nucleotide sequence ID" value="NC_070838.1"/>
</dbReference>
<accession>A0A8F3ECQ6</accession>